<dbReference type="InterPro" id="IPR001608">
    <property type="entry name" value="Ala_racemase_N"/>
</dbReference>
<proteinExistence type="inferred from homology"/>
<dbReference type="NCBIfam" id="TIGR00044">
    <property type="entry name" value="YggS family pyridoxal phosphate-dependent enzyme"/>
    <property type="match status" value="1"/>
</dbReference>
<dbReference type="Pfam" id="PF01168">
    <property type="entry name" value="Ala_racemase_N"/>
    <property type="match status" value="1"/>
</dbReference>
<reference evidence="7" key="1">
    <citation type="journal article" date="2019" name="Int. J. Syst. Evol. Microbiol.">
        <title>The Global Catalogue of Microorganisms (GCM) 10K type strain sequencing project: providing services to taxonomists for standard genome sequencing and annotation.</title>
        <authorList>
            <consortium name="The Broad Institute Genomics Platform"/>
            <consortium name="The Broad Institute Genome Sequencing Center for Infectious Disease"/>
            <person name="Wu L."/>
            <person name="Ma J."/>
        </authorList>
    </citation>
    <scope>NUCLEOTIDE SEQUENCE [LARGE SCALE GENOMIC DNA]</scope>
    <source>
        <strain evidence="7">JCM 15914</strain>
    </source>
</reference>
<organism evidence="6 7">
    <name type="scientific">Kocuria atrinae</name>
    <dbReference type="NCBI Taxonomy" id="592377"/>
    <lineage>
        <taxon>Bacteria</taxon>
        <taxon>Bacillati</taxon>
        <taxon>Actinomycetota</taxon>
        <taxon>Actinomycetes</taxon>
        <taxon>Micrococcales</taxon>
        <taxon>Micrococcaceae</taxon>
        <taxon>Kocuria</taxon>
    </lineage>
</organism>
<name>A0ABP5IWF5_9MICC</name>
<protein>
    <recommendedName>
        <fullName evidence="2">Pyridoxal phosphate homeostasis protein</fullName>
        <shortName evidence="2">PLP homeostasis protein</shortName>
    </recommendedName>
</protein>
<evidence type="ECO:0000256" key="4">
    <source>
        <dbReference type="SAM" id="MobiDB-lite"/>
    </source>
</evidence>
<dbReference type="InterPro" id="IPR029066">
    <property type="entry name" value="PLP-binding_barrel"/>
</dbReference>
<feature type="region of interest" description="Disordered" evidence="4">
    <location>
        <begin position="1"/>
        <end position="20"/>
    </location>
</feature>
<gene>
    <name evidence="6" type="ORF">GCM10009824_00270</name>
</gene>
<dbReference type="RefSeq" id="WP_344223049.1">
    <property type="nucleotide sequence ID" value="NZ_BAAAQA010000001.1"/>
</dbReference>
<comment type="caution">
    <text evidence="6">The sequence shown here is derived from an EMBL/GenBank/DDBJ whole genome shotgun (WGS) entry which is preliminary data.</text>
</comment>
<dbReference type="PIRSF" id="PIRSF004848">
    <property type="entry name" value="YBL036c_PLPDEIII"/>
    <property type="match status" value="1"/>
</dbReference>
<accession>A0ABP5IWF5</accession>
<dbReference type="PANTHER" id="PTHR10146">
    <property type="entry name" value="PROLINE SYNTHETASE CO-TRANSCRIBED BACTERIAL HOMOLOG PROTEIN"/>
    <property type="match status" value="1"/>
</dbReference>
<feature type="domain" description="Alanine racemase N-terminal" evidence="5">
    <location>
        <begin position="60"/>
        <end position="272"/>
    </location>
</feature>
<dbReference type="HAMAP" id="MF_02087">
    <property type="entry name" value="PLP_homeostasis"/>
    <property type="match status" value="1"/>
</dbReference>
<evidence type="ECO:0000256" key="3">
    <source>
        <dbReference type="RuleBase" id="RU004514"/>
    </source>
</evidence>
<feature type="modified residue" description="N6-(pyridoxal phosphate)lysine" evidence="2">
    <location>
        <position position="56"/>
    </location>
</feature>
<evidence type="ECO:0000313" key="6">
    <source>
        <dbReference type="EMBL" id="GAA2107661.1"/>
    </source>
</evidence>
<dbReference type="Proteomes" id="UP001500166">
    <property type="component" value="Unassembled WGS sequence"/>
</dbReference>
<sequence length="275" mass="29487">MTHSEDQLSTPSDRARTAELAQRLSAVRQRILDASELRSEDRAHGGELPALIVVTKFFPAQDVVRLRDLGVRAVGENKDQEVLPKAQEVTQALVQREPAVSEPVWHFIGQLQSNKAKRVVRYASWVHSVDRESLITALGKAVGNHRAAAESGDVSPGPCATADLKCCLQVNLDPRAGEDSQRGGAHPSRVAELARQVTETDGLELAGVMAVAPKDGEPREAFERLWEISQQLQSDYPGATAVSAGMSGDLEAAVAAGATHVRIGSDVLGARPTVR</sequence>
<evidence type="ECO:0000256" key="2">
    <source>
        <dbReference type="HAMAP-Rule" id="MF_02087"/>
    </source>
</evidence>
<evidence type="ECO:0000313" key="7">
    <source>
        <dbReference type="Proteomes" id="UP001500166"/>
    </source>
</evidence>
<dbReference type="PANTHER" id="PTHR10146:SF14">
    <property type="entry name" value="PYRIDOXAL PHOSPHATE HOMEOSTASIS PROTEIN"/>
    <property type="match status" value="1"/>
</dbReference>
<dbReference type="EMBL" id="BAAAQA010000001">
    <property type="protein sequence ID" value="GAA2107661.1"/>
    <property type="molecule type" value="Genomic_DNA"/>
</dbReference>
<dbReference type="InterPro" id="IPR011078">
    <property type="entry name" value="PyrdxlP_homeostasis"/>
</dbReference>
<comment type="similarity">
    <text evidence="2 3">Belongs to the pyridoxal phosphate-binding protein YggS/PROSC family.</text>
</comment>
<dbReference type="Gene3D" id="3.20.20.10">
    <property type="entry name" value="Alanine racemase"/>
    <property type="match status" value="1"/>
</dbReference>
<comment type="function">
    <text evidence="2">Pyridoxal 5'-phosphate (PLP)-binding protein, which is involved in PLP homeostasis.</text>
</comment>
<dbReference type="CDD" id="cd00635">
    <property type="entry name" value="PLPDE_III_YBL036c_like"/>
    <property type="match status" value="1"/>
</dbReference>
<keyword evidence="7" id="KW-1185">Reference proteome</keyword>
<dbReference type="SUPFAM" id="SSF51419">
    <property type="entry name" value="PLP-binding barrel"/>
    <property type="match status" value="1"/>
</dbReference>
<keyword evidence="1 2" id="KW-0663">Pyridoxal phosphate</keyword>
<dbReference type="PROSITE" id="PS01211">
    <property type="entry name" value="UPF0001"/>
    <property type="match status" value="1"/>
</dbReference>
<evidence type="ECO:0000256" key="1">
    <source>
        <dbReference type="ARBA" id="ARBA00022898"/>
    </source>
</evidence>
<evidence type="ECO:0000259" key="5">
    <source>
        <dbReference type="Pfam" id="PF01168"/>
    </source>
</evidence>